<feature type="transmembrane region" description="Helical" evidence="2">
    <location>
        <begin position="208"/>
        <end position="229"/>
    </location>
</feature>
<comment type="caution">
    <text evidence="4">The sequence shown here is derived from an EMBL/GenBank/DDBJ whole genome shotgun (WGS) entry which is preliminary data.</text>
</comment>
<accession>A0A7X5ZGQ7</accession>
<keyword evidence="2" id="KW-0812">Transmembrane</keyword>
<dbReference type="Proteomes" id="UP000490980">
    <property type="component" value="Unassembled WGS sequence"/>
</dbReference>
<gene>
    <name evidence="4" type="ORF">HBF25_01205</name>
</gene>
<reference evidence="4 5" key="1">
    <citation type="submission" date="2020-03" db="EMBL/GenBank/DDBJ databases">
        <authorList>
            <person name="Lai Q."/>
        </authorList>
    </citation>
    <scope>NUCLEOTIDE SEQUENCE [LARGE SCALE GENOMIC DNA]</scope>
    <source>
        <strain evidence="4 5">CCUG 25036</strain>
    </source>
</reference>
<keyword evidence="2" id="KW-1133">Transmembrane helix</keyword>
<keyword evidence="2" id="KW-0472">Membrane</keyword>
<dbReference type="InterPro" id="IPR011335">
    <property type="entry name" value="Restrct_endonuc-II-like"/>
</dbReference>
<dbReference type="RefSeq" id="WP_166945783.1">
    <property type="nucleotide sequence ID" value="NZ_JAARLZ010000001.1"/>
</dbReference>
<feature type="region of interest" description="Disordered" evidence="1">
    <location>
        <begin position="316"/>
        <end position="369"/>
    </location>
</feature>
<dbReference type="Pfam" id="PF04471">
    <property type="entry name" value="Mrr_cat"/>
    <property type="match status" value="1"/>
</dbReference>
<sequence length="369" mass="40056">MAGKRNAPPGAVEVSDDYRFNDALARIDWKEFERVMARWFTYQGFQVAHRGTGQGRSIVDGGVDLVLEKSGRRIIVDCKHHKVYQVPYNPVAQLAGLRTEEKAQGCIVVNSGQFKDAAKKTADANGVELIDGKKLRSMIAPHLSWLLDKTQPIPPASDAEVHPTMPILRQAPSVEDAPVSITRPDAYREVRGNSITSRPVAPLTSRRGVWLALAACTMLAATVALIITIRPSTTVASKTPAPENKPVESPQVAPPKAGIASAKASKPDVARPAPDPVHVAPRKPRDSMQAKPAPLAEEIVYKSADMSDEEFAAWKARKAERAHGPAAQAVEAPPVDKRVDESPYETPEGTGESPTSPETMRTILRTNRR</sequence>
<evidence type="ECO:0000256" key="2">
    <source>
        <dbReference type="SAM" id="Phobius"/>
    </source>
</evidence>
<dbReference type="AlphaFoldDB" id="A0A7X5ZGQ7"/>
<protein>
    <recommendedName>
        <fullName evidence="3">Restriction endonuclease type IV Mrr domain-containing protein</fullName>
    </recommendedName>
</protein>
<proteinExistence type="predicted"/>
<dbReference type="Gene3D" id="3.40.1350.10">
    <property type="match status" value="1"/>
</dbReference>
<dbReference type="InterPro" id="IPR007560">
    <property type="entry name" value="Restrct_endonuc_IV_Mrr"/>
</dbReference>
<dbReference type="GO" id="GO:0015666">
    <property type="term" value="F:restriction endodeoxyribonuclease activity"/>
    <property type="evidence" value="ECO:0007669"/>
    <property type="project" value="TreeGrafter"/>
</dbReference>
<dbReference type="PANTHER" id="PTHR30015:SF7">
    <property type="entry name" value="TYPE IV METHYL-DIRECTED RESTRICTION ENZYME ECOKMRR"/>
    <property type="match status" value="1"/>
</dbReference>
<feature type="domain" description="Restriction endonuclease type IV Mrr" evidence="3">
    <location>
        <begin position="25"/>
        <end position="139"/>
    </location>
</feature>
<dbReference type="GO" id="GO:0003677">
    <property type="term" value="F:DNA binding"/>
    <property type="evidence" value="ECO:0007669"/>
    <property type="project" value="InterPro"/>
</dbReference>
<dbReference type="GO" id="GO:0009307">
    <property type="term" value="P:DNA restriction-modification system"/>
    <property type="evidence" value="ECO:0007669"/>
    <property type="project" value="InterPro"/>
</dbReference>
<dbReference type="EMBL" id="JAARLZ010000001">
    <property type="protein sequence ID" value="NII04998.1"/>
    <property type="molecule type" value="Genomic_DNA"/>
</dbReference>
<dbReference type="InterPro" id="IPR011856">
    <property type="entry name" value="tRNA_endonuc-like_dom_sf"/>
</dbReference>
<evidence type="ECO:0000313" key="4">
    <source>
        <dbReference type="EMBL" id="NII04998.1"/>
    </source>
</evidence>
<feature type="region of interest" description="Disordered" evidence="1">
    <location>
        <begin position="234"/>
        <end position="296"/>
    </location>
</feature>
<evidence type="ECO:0000259" key="3">
    <source>
        <dbReference type="Pfam" id="PF04471"/>
    </source>
</evidence>
<evidence type="ECO:0000256" key="1">
    <source>
        <dbReference type="SAM" id="MobiDB-lite"/>
    </source>
</evidence>
<dbReference type="InterPro" id="IPR052906">
    <property type="entry name" value="Type_IV_Methyl-Rstrct_Enzyme"/>
</dbReference>
<name>A0A7X5ZGQ7_9GAMM</name>
<organism evidence="4 5">
    <name type="scientific">Luteibacter anthropi</name>
    <dbReference type="NCBI Taxonomy" id="564369"/>
    <lineage>
        <taxon>Bacteria</taxon>
        <taxon>Pseudomonadati</taxon>
        <taxon>Pseudomonadota</taxon>
        <taxon>Gammaproteobacteria</taxon>
        <taxon>Lysobacterales</taxon>
        <taxon>Rhodanobacteraceae</taxon>
        <taxon>Luteibacter</taxon>
    </lineage>
</organism>
<dbReference type="SUPFAM" id="SSF52980">
    <property type="entry name" value="Restriction endonuclease-like"/>
    <property type="match status" value="1"/>
</dbReference>
<dbReference type="PANTHER" id="PTHR30015">
    <property type="entry name" value="MRR RESTRICTION SYSTEM PROTEIN"/>
    <property type="match status" value="1"/>
</dbReference>
<evidence type="ECO:0000313" key="5">
    <source>
        <dbReference type="Proteomes" id="UP000490980"/>
    </source>
</evidence>
<keyword evidence="5" id="KW-1185">Reference proteome</keyword>